<feature type="region of interest" description="Disordered" evidence="2">
    <location>
        <begin position="267"/>
        <end position="323"/>
    </location>
</feature>
<feature type="region of interest" description="Disordered" evidence="2">
    <location>
        <begin position="350"/>
        <end position="370"/>
    </location>
</feature>
<keyword evidence="5" id="KW-1185">Reference proteome</keyword>
<reference evidence="4" key="1">
    <citation type="submission" date="2021-01" db="EMBL/GenBank/DDBJ databases">
        <title>Adiantum capillus-veneris genome.</title>
        <authorList>
            <person name="Fang Y."/>
            <person name="Liao Q."/>
        </authorList>
    </citation>
    <scope>NUCLEOTIDE SEQUENCE</scope>
    <source>
        <strain evidence="4">H3</strain>
        <tissue evidence="4">Leaf</tissue>
    </source>
</reference>
<feature type="compositionally biased region" description="Polar residues" evidence="2">
    <location>
        <begin position="495"/>
        <end position="506"/>
    </location>
</feature>
<dbReference type="AlphaFoldDB" id="A0A9D4V1H7"/>
<feature type="region of interest" description="Disordered" evidence="2">
    <location>
        <begin position="421"/>
        <end position="506"/>
    </location>
</feature>
<evidence type="ECO:0000259" key="3">
    <source>
        <dbReference type="Pfam" id="PF03763"/>
    </source>
</evidence>
<dbReference type="Pfam" id="PF03763">
    <property type="entry name" value="Remorin_C"/>
    <property type="match status" value="1"/>
</dbReference>
<gene>
    <name evidence="4" type="ORF">GOP47_0007678</name>
</gene>
<comment type="similarity">
    <text evidence="1">Belongs to the remorin family.</text>
</comment>
<dbReference type="PANTHER" id="PTHR31471">
    <property type="entry name" value="OS02G0116800 PROTEIN"/>
    <property type="match status" value="1"/>
</dbReference>
<proteinExistence type="inferred from homology"/>
<name>A0A9D4V1H7_ADICA</name>
<comment type="caution">
    <text evidence="4">The sequence shown here is derived from an EMBL/GenBank/DDBJ whole genome shotgun (WGS) entry which is preliminary data.</text>
</comment>
<dbReference type="InterPro" id="IPR005516">
    <property type="entry name" value="Remorin_C"/>
</dbReference>
<evidence type="ECO:0000256" key="1">
    <source>
        <dbReference type="ARBA" id="ARBA00005711"/>
    </source>
</evidence>
<sequence length="693" mass="77158">MSRNAHKQLELFQDDQIHTIHGLQFRRPGAAAPSALITRKWPVIKSGSSSGCGENVVEQLDELGQNERTTGNKQSWGGADSPVSVIGGHNMMMMQGSNPSSGSASMEHPSASSTHHHPLSSRHYYCHQYPPATAEPSTHHDSQTLPESATDYAGLLSERVQQAFRKSHELQPHVVKKTWPPKRIEWLNLPEDPPFTARNYPLSRVYHQYSRQAGSTEHLNQENIQAAAAASSEEERLSINYSSTTRDGQEDDEDSVIDFFPSAEYCSRPNVGNMRDPRPRSGSNGRTVQDENRRGSVNRRSSCMRSAAGGHHHHDHTAAAVEDESKLFEGGRVSTSYKWDDAERWLTSPTAASAASAPPLRQPPFSNAVDPHGLAKAGSCQVQARKLLFEPTCTQDKHIPVNGFMKEAGTELRKDIKRDIATQSTPAQWSRCDSPEAEEGAILSSTTDDPEKANAVERQAAVYVDQGPSTQKTSPPRHNTPARRSVSCTKERGNRNAQNPRQPNYNGKLNLVELESCHLEKLRLARDLPLGTSSTWLLFAEEESPTKVQFLEQRPAHQQQQGMKVNMLEARVSAWEDVERAKHLAKFKREQAKIEAWESLQRAEADAELRKLEVKLQKMRFEGREKIMGRLGAAQRRAQEMQGVAEAQKAEQLTRVAMRASQIRKSGHLPSSTFNVMCSLSTKIKPTSNLSFS</sequence>
<evidence type="ECO:0000313" key="4">
    <source>
        <dbReference type="EMBL" id="KAI5077854.1"/>
    </source>
</evidence>
<feature type="region of interest" description="Disordered" evidence="2">
    <location>
        <begin position="68"/>
        <end position="123"/>
    </location>
</feature>
<evidence type="ECO:0000256" key="2">
    <source>
        <dbReference type="SAM" id="MobiDB-lite"/>
    </source>
</evidence>
<dbReference type="OrthoDB" id="431557at2759"/>
<protein>
    <recommendedName>
        <fullName evidence="3">Remorin C-terminal domain-containing protein</fullName>
    </recommendedName>
</protein>
<feature type="compositionally biased region" description="Polar residues" evidence="2">
    <location>
        <begin position="467"/>
        <end position="477"/>
    </location>
</feature>
<organism evidence="4 5">
    <name type="scientific">Adiantum capillus-veneris</name>
    <name type="common">Maidenhair fern</name>
    <dbReference type="NCBI Taxonomy" id="13818"/>
    <lineage>
        <taxon>Eukaryota</taxon>
        <taxon>Viridiplantae</taxon>
        <taxon>Streptophyta</taxon>
        <taxon>Embryophyta</taxon>
        <taxon>Tracheophyta</taxon>
        <taxon>Polypodiopsida</taxon>
        <taxon>Polypodiidae</taxon>
        <taxon>Polypodiales</taxon>
        <taxon>Pteridineae</taxon>
        <taxon>Pteridaceae</taxon>
        <taxon>Vittarioideae</taxon>
        <taxon>Adiantum</taxon>
    </lineage>
</organism>
<dbReference type="EMBL" id="JABFUD020000007">
    <property type="protein sequence ID" value="KAI5077854.1"/>
    <property type="molecule type" value="Genomic_DNA"/>
</dbReference>
<dbReference type="Proteomes" id="UP000886520">
    <property type="component" value="Chromosome 7"/>
</dbReference>
<dbReference type="PANTHER" id="PTHR31471:SF1">
    <property type="entry name" value="OS12G0613600 PROTEIN"/>
    <property type="match status" value="1"/>
</dbReference>
<feature type="compositionally biased region" description="Polar residues" evidence="2">
    <location>
        <begin position="95"/>
        <end position="104"/>
    </location>
</feature>
<feature type="compositionally biased region" description="Low complexity" evidence="2">
    <location>
        <begin position="350"/>
        <end position="359"/>
    </location>
</feature>
<evidence type="ECO:0000313" key="5">
    <source>
        <dbReference type="Proteomes" id="UP000886520"/>
    </source>
</evidence>
<accession>A0A9D4V1H7</accession>
<feature type="domain" description="Remorin C-terminal" evidence="3">
    <location>
        <begin position="568"/>
        <end position="671"/>
    </location>
</feature>